<dbReference type="EMBL" id="CACQ02001478">
    <property type="protein sequence ID" value="CCF35292.1"/>
    <property type="molecule type" value="Genomic_DNA"/>
</dbReference>
<gene>
    <name evidence="3" type="ORF">CH063_07113</name>
</gene>
<feature type="non-terminal residue" evidence="3">
    <location>
        <position position="1"/>
    </location>
</feature>
<protein>
    <submittedName>
        <fullName evidence="3">Cytosine-purine permease</fullName>
    </submittedName>
</protein>
<dbReference type="PANTHER" id="PTHR31806">
    <property type="entry name" value="PURINE-CYTOSINE PERMEASE FCY2-RELATED"/>
    <property type="match status" value="1"/>
</dbReference>
<dbReference type="AlphaFoldDB" id="H1V4Z0"/>
<reference evidence="4" key="1">
    <citation type="journal article" date="2012" name="Nat. Genet.">
        <title>Lifestyle transitions in plant pathogenic Colletotrichum fungi deciphered by genome and transcriptome analyses.</title>
        <authorList>
            <person name="O'Connell R.J."/>
            <person name="Thon M.R."/>
            <person name="Hacquard S."/>
            <person name="Amyotte S.G."/>
            <person name="Kleemann J."/>
            <person name="Torres M.F."/>
            <person name="Damm U."/>
            <person name="Buiate E.A."/>
            <person name="Epstein L."/>
            <person name="Alkan N."/>
            <person name="Altmueller J."/>
            <person name="Alvarado-Balderrama L."/>
            <person name="Bauser C.A."/>
            <person name="Becker C."/>
            <person name="Birren B.W."/>
            <person name="Chen Z."/>
            <person name="Choi J."/>
            <person name="Crouch J.A."/>
            <person name="Duvick J.P."/>
            <person name="Farman M.A."/>
            <person name="Gan P."/>
            <person name="Heiman D."/>
            <person name="Henrissat B."/>
            <person name="Howard R.J."/>
            <person name="Kabbage M."/>
            <person name="Koch C."/>
            <person name="Kracher B."/>
            <person name="Kubo Y."/>
            <person name="Law A.D."/>
            <person name="Lebrun M.-H."/>
            <person name="Lee Y.-H."/>
            <person name="Miyara I."/>
            <person name="Moore N."/>
            <person name="Neumann U."/>
            <person name="Nordstroem K."/>
            <person name="Panaccione D.G."/>
            <person name="Panstruga R."/>
            <person name="Place M."/>
            <person name="Proctor R.H."/>
            <person name="Prusky D."/>
            <person name="Rech G."/>
            <person name="Reinhardt R."/>
            <person name="Rollins J.A."/>
            <person name="Rounsley S."/>
            <person name="Schardl C.L."/>
            <person name="Schwartz D.C."/>
            <person name="Shenoy N."/>
            <person name="Shirasu K."/>
            <person name="Sikhakolli U.R."/>
            <person name="Stueber K."/>
            <person name="Sukno S.A."/>
            <person name="Sweigard J.A."/>
            <person name="Takano Y."/>
            <person name="Takahara H."/>
            <person name="Trail F."/>
            <person name="van der Does H.C."/>
            <person name="Voll L.M."/>
            <person name="Will I."/>
            <person name="Young S."/>
            <person name="Zeng Q."/>
            <person name="Zhang J."/>
            <person name="Zhou S."/>
            <person name="Dickman M.B."/>
            <person name="Schulze-Lefert P."/>
            <person name="Ver Loren van Themaat E."/>
            <person name="Ma L.-J."/>
            <person name="Vaillancourt L.J."/>
        </authorList>
    </citation>
    <scope>NUCLEOTIDE SEQUENCE [LARGE SCALE GENOMIC DNA]</scope>
    <source>
        <strain evidence="4">IMI 349063</strain>
    </source>
</reference>
<dbReference type="PANTHER" id="PTHR31806:SF5">
    <property type="entry name" value="PURINE-CYTOSINE PERMEASE FCY21"/>
    <property type="match status" value="1"/>
</dbReference>
<keyword evidence="2" id="KW-0812">Transmembrane</keyword>
<sequence length="55" mass="6034">AAVLSFALVVPCISQVWFTGPIAVTTGDIGFEVAFFLSGLLYLPLRYAERRLMGR</sequence>
<keyword evidence="2" id="KW-0472">Membrane</keyword>
<dbReference type="GO" id="GO:0022857">
    <property type="term" value="F:transmembrane transporter activity"/>
    <property type="evidence" value="ECO:0007669"/>
    <property type="project" value="InterPro"/>
</dbReference>
<evidence type="ECO:0000313" key="3">
    <source>
        <dbReference type="EMBL" id="CCF35292.1"/>
    </source>
</evidence>
<feature type="transmembrane region" description="Helical" evidence="2">
    <location>
        <begin position="24"/>
        <end position="45"/>
    </location>
</feature>
<dbReference type="VEuPathDB" id="FungiDB:CH63R_03301"/>
<dbReference type="STRING" id="759273.H1V4Z0"/>
<keyword evidence="2" id="KW-1133">Transmembrane helix</keyword>
<organism evidence="3 4">
    <name type="scientific">Colletotrichum higginsianum (strain IMI 349063)</name>
    <name type="common">Crucifer anthracnose fungus</name>
    <dbReference type="NCBI Taxonomy" id="759273"/>
    <lineage>
        <taxon>Eukaryota</taxon>
        <taxon>Fungi</taxon>
        <taxon>Dikarya</taxon>
        <taxon>Ascomycota</taxon>
        <taxon>Pezizomycotina</taxon>
        <taxon>Sordariomycetes</taxon>
        <taxon>Hypocreomycetidae</taxon>
        <taxon>Glomerellales</taxon>
        <taxon>Glomerellaceae</taxon>
        <taxon>Colletotrichum</taxon>
        <taxon>Colletotrichum destructivum species complex</taxon>
    </lineage>
</organism>
<accession>H1V4Z0</accession>
<dbReference type="HOGENOM" id="CLU_3037876_0_0_1"/>
<evidence type="ECO:0000256" key="2">
    <source>
        <dbReference type="SAM" id="Phobius"/>
    </source>
</evidence>
<evidence type="ECO:0000256" key="1">
    <source>
        <dbReference type="ARBA" id="ARBA00022448"/>
    </source>
</evidence>
<dbReference type="GO" id="GO:0005886">
    <property type="term" value="C:plasma membrane"/>
    <property type="evidence" value="ECO:0007669"/>
    <property type="project" value="TreeGrafter"/>
</dbReference>
<dbReference type="InterPro" id="IPR026030">
    <property type="entry name" value="Pur-cyt_permease_Fcy2/21/22"/>
</dbReference>
<name>H1V4Z0_COLHI</name>
<proteinExistence type="predicted"/>
<keyword evidence="1" id="KW-0813">Transport</keyword>
<evidence type="ECO:0000313" key="4">
    <source>
        <dbReference type="Proteomes" id="UP000007174"/>
    </source>
</evidence>
<dbReference type="Proteomes" id="UP000007174">
    <property type="component" value="Unassembled WGS sequence"/>
</dbReference>